<dbReference type="SUPFAM" id="SSF53613">
    <property type="entry name" value="Ribokinase-like"/>
    <property type="match status" value="1"/>
</dbReference>
<dbReference type="Pfam" id="PF00294">
    <property type="entry name" value="PfkB"/>
    <property type="match status" value="1"/>
</dbReference>
<gene>
    <name evidence="16" type="ORF">FKG95_26665</name>
</gene>
<evidence type="ECO:0000256" key="7">
    <source>
        <dbReference type="ARBA" id="ARBA00043951"/>
    </source>
</evidence>
<evidence type="ECO:0000313" key="16">
    <source>
        <dbReference type="EMBL" id="TQV71960.1"/>
    </source>
</evidence>
<evidence type="ECO:0000256" key="11">
    <source>
        <dbReference type="ARBA" id="ARBA00066369"/>
    </source>
</evidence>
<accession>A0A545T415</accession>
<evidence type="ECO:0000256" key="1">
    <source>
        <dbReference type="ARBA" id="ARBA00010688"/>
    </source>
</evidence>
<dbReference type="AlphaFoldDB" id="A0A545T415"/>
<evidence type="ECO:0000313" key="17">
    <source>
        <dbReference type="Proteomes" id="UP000315252"/>
    </source>
</evidence>
<dbReference type="GO" id="GO:0005524">
    <property type="term" value="F:ATP binding"/>
    <property type="evidence" value="ECO:0007669"/>
    <property type="project" value="UniProtKB-KW"/>
</dbReference>
<dbReference type="FunFam" id="3.40.1190.20:FF:000011">
    <property type="entry name" value="2-dehydro-3-deoxygluconokinase, putative"/>
    <property type="match status" value="1"/>
</dbReference>
<dbReference type="InterPro" id="IPR050306">
    <property type="entry name" value="PfkB_Carbo_kinase"/>
</dbReference>
<proteinExistence type="inferred from homology"/>
<comment type="similarity">
    <text evidence="1">Belongs to the carbohydrate kinase PfkB family.</text>
</comment>
<dbReference type="InterPro" id="IPR011611">
    <property type="entry name" value="PfkB_dom"/>
</dbReference>
<evidence type="ECO:0000256" key="5">
    <source>
        <dbReference type="ARBA" id="ARBA00022840"/>
    </source>
</evidence>
<comment type="caution">
    <text evidence="16">The sequence shown here is derived from an EMBL/GenBank/DDBJ whole genome shotgun (WGS) entry which is preliminary data.</text>
</comment>
<evidence type="ECO:0000256" key="14">
    <source>
        <dbReference type="ARBA" id="ARBA00080545"/>
    </source>
</evidence>
<dbReference type="PANTHER" id="PTHR43085:SF15">
    <property type="entry name" value="2-DEHYDRO-3-DEOXYGLUCONOKINASE"/>
    <property type="match status" value="1"/>
</dbReference>
<name>A0A545T415_9PROT</name>
<organism evidence="16 17">
    <name type="scientific">Denitrobaculum tricleocarpae</name>
    <dbReference type="NCBI Taxonomy" id="2591009"/>
    <lineage>
        <taxon>Bacteria</taxon>
        <taxon>Pseudomonadati</taxon>
        <taxon>Pseudomonadota</taxon>
        <taxon>Alphaproteobacteria</taxon>
        <taxon>Rhodospirillales</taxon>
        <taxon>Rhodospirillaceae</taxon>
        <taxon>Denitrobaculum</taxon>
    </lineage>
</organism>
<dbReference type="EC" id="2.7.1.45" evidence="11"/>
<dbReference type="RefSeq" id="WP_142899506.1">
    <property type="nucleotide sequence ID" value="NZ_ML660064.1"/>
</dbReference>
<evidence type="ECO:0000256" key="3">
    <source>
        <dbReference type="ARBA" id="ARBA00022741"/>
    </source>
</evidence>
<evidence type="ECO:0000256" key="12">
    <source>
        <dbReference type="ARBA" id="ARBA00067931"/>
    </source>
</evidence>
<evidence type="ECO:0000256" key="6">
    <source>
        <dbReference type="ARBA" id="ARBA00023277"/>
    </source>
</evidence>
<dbReference type="GO" id="GO:0006974">
    <property type="term" value="P:DNA damage response"/>
    <property type="evidence" value="ECO:0007669"/>
    <property type="project" value="TreeGrafter"/>
</dbReference>
<evidence type="ECO:0000256" key="8">
    <source>
        <dbReference type="ARBA" id="ARBA00044254"/>
    </source>
</evidence>
<keyword evidence="6" id="KW-0119">Carbohydrate metabolism</keyword>
<keyword evidence="5" id="KW-0067">ATP-binding</keyword>
<evidence type="ECO:0000256" key="9">
    <source>
        <dbReference type="ARBA" id="ARBA00050729"/>
    </source>
</evidence>
<dbReference type="GO" id="GO:0019698">
    <property type="term" value="P:D-galacturonate catabolic process"/>
    <property type="evidence" value="ECO:0007669"/>
    <property type="project" value="TreeGrafter"/>
</dbReference>
<evidence type="ECO:0000259" key="15">
    <source>
        <dbReference type="Pfam" id="PF00294"/>
    </source>
</evidence>
<comment type="catalytic activity">
    <reaction evidence="9">
        <text>2-dehydro-3-deoxy-D-gluconate + ATP = 2-dehydro-3-deoxy-6-phospho-D-gluconate + ADP + H(+)</text>
        <dbReference type="Rhea" id="RHEA:14797"/>
        <dbReference type="ChEBI" id="CHEBI:15378"/>
        <dbReference type="ChEBI" id="CHEBI:30616"/>
        <dbReference type="ChEBI" id="CHEBI:57569"/>
        <dbReference type="ChEBI" id="CHEBI:57990"/>
        <dbReference type="ChEBI" id="CHEBI:456216"/>
        <dbReference type="EC" id="2.7.1.45"/>
    </reaction>
</comment>
<keyword evidence="4 16" id="KW-0418">Kinase</keyword>
<sequence length="304" mass="32679">MENASLKRVAAIGECMVELRDLGDGTLSRGFGGDTLNTAVYMARRLEDTAAVEYVTALGDDPFSEEMMDAWRHEGVGISHVVRLPGRRPGLYVIKTDETGERSFFYWRGEAAARDILSDPACRSALDTIVDYDLIYLSGITLGILDNESRAELLVLLDRVKAKGGLIAFDGNFRPALWPSFEIARAEMEKLLQRCDIALPSFDDEASLFGDKSPQDTVARLQALGVGEAVVKNGAEDCLVLADGTVSVVTPQKASNVVDTTAAGDSFNGAYLAARLLGQSAVEAAEAGHRLAAYVVTKRGAIVD</sequence>
<keyword evidence="17" id="KW-1185">Reference proteome</keyword>
<dbReference type="CDD" id="cd01166">
    <property type="entry name" value="KdgK"/>
    <property type="match status" value="1"/>
</dbReference>
<evidence type="ECO:0000256" key="2">
    <source>
        <dbReference type="ARBA" id="ARBA00022679"/>
    </source>
</evidence>
<keyword evidence="2" id="KW-0808">Transferase</keyword>
<feature type="domain" description="Carbohydrate kinase PfkB" evidence="15">
    <location>
        <begin position="7"/>
        <end position="302"/>
    </location>
</feature>
<reference evidence="16 17" key="1">
    <citation type="submission" date="2019-06" db="EMBL/GenBank/DDBJ databases">
        <title>Whole genome sequence for Rhodospirillaceae sp. R148.</title>
        <authorList>
            <person name="Wang G."/>
        </authorList>
    </citation>
    <scope>NUCLEOTIDE SEQUENCE [LARGE SCALE GENOMIC DNA]</scope>
    <source>
        <strain evidence="16 17">R148</strain>
    </source>
</reference>
<dbReference type="PROSITE" id="PS00584">
    <property type="entry name" value="PFKB_KINASES_2"/>
    <property type="match status" value="1"/>
</dbReference>
<dbReference type="OrthoDB" id="9776822at2"/>
<dbReference type="GO" id="GO:0005829">
    <property type="term" value="C:cytosol"/>
    <property type="evidence" value="ECO:0007669"/>
    <property type="project" value="TreeGrafter"/>
</dbReference>
<dbReference type="Gene3D" id="3.40.1190.20">
    <property type="match status" value="1"/>
</dbReference>
<dbReference type="Proteomes" id="UP000315252">
    <property type="component" value="Unassembled WGS sequence"/>
</dbReference>
<evidence type="ECO:0000256" key="4">
    <source>
        <dbReference type="ARBA" id="ARBA00022777"/>
    </source>
</evidence>
<keyword evidence="3" id="KW-0547">Nucleotide-binding</keyword>
<dbReference type="EMBL" id="VHSH01000013">
    <property type="protein sequence ID" value="TQV71960.1"/>
    <property type="molecule type" value="Genomic_DNA"/>
</dbReference>
<dbReference type="GO" id="GO:0042840">
    <property type="term" value="P:D-glucuronate catabolic process"/>
    <property type="evidence" value="ECO:0007669"/>
    <property type="project" value="TreeGrafter"/>
</dbReference>
<dbReference type="GO" id="GO:0008673">
    <property type="term" value="F:2-dehydro-3-deoxygluconokinase activity"/>
    <property type="evidence" value="ECO:0007669"/>
    <property type="project" value="UniProtKB-EC"/>
</dbReference>
<comment type="pathway">
    <text evidence="7">Carbohydrate acid metabolism; 2-dehydro-3-deoxy-D-gluconate degradation; D-glyceraldehyde 3-phosphate and pyruvate from 2-dehydro-3-deoxy-D-gluconate: step 1/2.</text>
</comment>
<evidence type="ECO:0000256" key="13">
    <source>
        <dbReference type="ARBA" id="ARBA00075711"/>
    </source>
</evidence>
<evidence type="ECO:0000256" key="10">
    <source>
        <dbReference type="ARBA" id="ARBA00054997"/>
    </source>
</evidence>
<dbReference type="PANTHER" id="PTHR43085">
    <property type="entry name" value="HEXOKINASE FAMILY MEMBER"/>
    <property type="match status" value="1"/>
</dbReference>
<dbReference type="InterPro" id="IPR029056">
    <property type="entry name" value="Ribokinase-like"/>
</dbReference>
<dbReference type="InterPro" id="IPR002173">
    <property type="entry name" value="Carboh/pur_kinase_PfkB_CS"/>
</dbReference>
<comment type="function">
    <text evidence="10">Catalyzes the phosphorylation of 2-keto-3-deoxygluconate (KDG) to produce 2-keto-3-deoxy-6-phosphogluconate (KDPG).</text>
</comment>
<protein>
    <recommendedName>
        <fullName evidence="12">2-dehydro-3-deoxygluconokinase</fullName>
        <ecNumber evidence="11">2.7.1.45</ecNumber>
    </recommendedName>
    <alternativeName>
        <fullName evidence="13">2-keto-3-deoxygluconokinase</fullName>
    </alternativeName>
    <alternativeName>
        <fullName evidence="14">3-deoxy-2-oxo-D-gluconate kinase</fullName>
    </alternativeName>
    <alternativeName>
        <fullName evidence="8">KDG kinase</fullName>
    </alternativeName>
</protein>